<feature type="region of interest" description="Disordered" evidence="1">
    <location>
        <begin position="159"/>
        <end position="212"/>
    </location>
</feature>
<protein>
    <recommendedName>
        <fullName evidence="2">Retroviral polymerase SH3-like domain-containing protein</fullName>
    </recommendedName>
</protein>
<dbReference type="Pfam" id="PF25597">
    <property type="entry name" value="SH3_retrovirus"/>
    <property type="match status" value="1"/>
</dbReference>
<organism evidence="3 4">
    <name type="scientific">Lithospermum erythrorhizon</name>
    <name type="common">Purple gromwell</name>
    <name type="synonym">Lithospermum officinale var. erythrorhizon</name>
    <dbReference type="NCBI Taxonomy" id="34254"/>
    <lineage>
        <taxon>Eukaryota</taxon>
        <taxon>Viridiplantae</taxon>
        <taxon>Streptophyta</taxon>
        <taxon>Embryophyta</taxon>
        <taxon>Tracheophyta</taxon>
        <taxon>Spermatophyta</taxon>
        <taxon>Magnoliopsida</taxon>
        <taxon>eudicotyledons</taxon>
        <taxon>Gunneridae</taxon>
        <taxon>Pentapetalae</taxon>
        <taxon>asterids</taxon>
        <taxon>lamiids</taxon>
        <taxon>Boraginales</taxon>
        <taxon>Boraginaceae</taxon>
        <taxon>Boraginoideae</taxon>
        <taxon>Lithospermeae</taxon>
        <taxon>Lithospermum</taxon>
    </lineage>
</organism>
<accession>A0AAV3RYT6</accession>
<dbReference type="InterPro" id="IPR057670">
    <property type="entry name" value="SH3_retrovirus"/>
</dbReference>
<evidence type="ECO:0000259" key="2">
    <source>
        <dbReference type="Pfam" id="PF25597"/>
    </source>
</evidence>
<dbReference type="AlphaFoldDB" id="A0AAV3RYT6"/>
<evidence type="ECO:0000256" key="1">
    <source>
        <dbReference type="SAM" id="MobiDB-lite"/>
    </source>
</evidence>
<comment type="caution">
    <text evidence="3">The sequence shown here is derived from an EMBL/GenBank/DDBJ whole genome shotgun (WGS) entry which is preliminary data.</text>
</comment>
<gene>
    <name evidence="3" type="ORF">LIER_34201</name>
</gene>
<dbReference type="EMBL" id="BAABME010014165">
    <property type="protein sequence ID" value="GAA0186913.1"/>
    <property type="molecule type" value="Genomic_DNA"/>
</dbReference>
<name>A0AAV3RYT6_LITER</name>
<evidence type="ECO:0000313" key="3">
    <source>
        <dbReference type="EMBL" id="GAA0186913.1"/>
    </source>
</evidence>
<keyword evidence="4" id="KW-1185">Reference proteome</keyword>
<evidence type="ECO:0000313" key="4">
    <source>
        <dbReference type="Proteomes" id="UP001454036"/>
    </source>
</evidence>
<sequence length="212" mass="24509">MSANRMFTIKSEIKLSGKFDKNFLQTTSLNLSKLWHQIYGHLSHKSLQTQQTKYLIQGMPHFKIEDVILEHFRVWRCLAHAHVPKVGRSKLDKRSSVCILLGICQNTKGYRLFNVKTNRDVISTDVVFEEDKQWEWKKDFKEQIEEDLEWEKPNYMGDIAPVDYVGENQDDGNPECVDQANENQGENGITQDTPSRAQPAAPPQGRVHKQPV</sequence>
<proteinExistence type="predicted"/>
<reference evidence="3 4" key="1">
    <citation type="submission" date="2024-01" db="EMBL/GenBank/DDBJ databases">
        <title>The complete chloroplast genome sequence of Lithospermum erythrorhizon: insights into the phylogenetic relationship among Boraginaceae species and the maternal lineages of purple gromwells.</title>
        <authorList>
            <person name="Okada T."/>
            <person name="Watanabe K."/>
        </authorList>
    </citation>
    <scope>NUCLEOTIDE SEQUENCE [LARGE SCALE GENOMIC DNA]</scope>
</reference>
<feature type="domain" description="Retroviral polymerase SH3-like" evidence="2">
    <location>
        <begin position="77"/>
        <end position="141"/>
    </location>
</feature>
<dbReference type="Proteomes" id="UP001454036">
    <property type="component" value="Unassembled WGS sequence"/>
</dbReference>
<feature type="compositionally biased region" description="Polar residues" evidence="1">
    <location>
        <begin position="180"/>
        <end position="196"/>
    </location>
</feature>